<dbReference type="PANTHER" id="PTHR16155:SF19">
    <property type="entry name" value="DED DOMAIN-CONTAINING PROTEIN"/>
    <property type="match status" value="1"/>
</dbReference>
<evidence type="ECO:0008006" key="4">
    <source>
        <dbReference type="Google" id="ProtNLM"/>
    </source>
</evidence>
<dbReference type="Gene3D" id="2.40.50.140">
    <property type="entry name" value="Nucleic acid-binding proteins"/>
    <property type="match status" value="1"/>
</dbReference>
<keyword evidence="3" id="KW-1185">Reference proteome</keyword>
<dbReference type="RefSeq" id="WP_272000353.1">
    <property type="nucleotide sequence ID" value="NZ_JAQNDN010000013.1"/>
</dbReference>
<gene>
    <name evidence="2" type="ORF">POL58_22455</name>
</gene>
<dbReference type="Gene3D" id="1.25.40.10">
    <property type="entry name" value="Tetratricopeptide repeat domain"/>
    <property type="match status" value="1"/>
</dbReference>
<feature type="region of interest" description="Disordered" evidence="1">
    <location>
        <begin position="1733"/>
        <end position="1754"/>
    </location>
</feature>
<dbReference type="EMBL" id="JAQNDN010000013">
    <property type="protein sequence ID" value="MDC0670535.1"/>
    <property type="molecule type" value="Genomic_DNA"/>
</dbReference>
<evidence type="ECO:0000256" key="1">
    <source>
        <dbReference type="SAM" id="MobiDB-lite"/>
    </source>
</evidence>
<dbReference type="Gene3D" id="3.90.1200.10">
    <property type="match status" value="1"/>
</dbReference>
<accession>A0ABT5B8T2</accession>
<reference evidence="2 3" key="1">
    <citation type="submission" date="2022-11" db="EMBL/GenBank/DDBJ databases">
        <title>Minimal conservation of predation-associated metabolite biosynthetic gene clusters underscores biosynthetic potential of Myxococcota including descriptions for ten novel species: Archangium lansinium sp. nov., Myxococcus landrumus sp. nov., Nannocystis bai.</title>
        <authorList>
            <person name="Ahearne A."/>
            <person name="Stevens C."/>
            <person name="Dowd S."/>
        </authorList>
    </citation>
    <scope>NUCLEOTIDE SEQUENCE [LARGE SCALE GENOMIC DNA]</scope>
    <source>
        <strain evidence="2 3">NCELM</strain>
    </source>
</reference>
<name>A0ABT5B8T2_9BACT</name>
<evidence type="ECO:0000313" key="3">
    <source>
        <dbReference type="Proteomes" id="UP001217838"/>
    </source>
</evidence>
<dbReference type="Proteomes" id="UP001217838">
    <property type="component" value="Unassembled WGS sequence"/>
</dbReference>
<dbReference type="InterPro" id="IPR011990">
    <property type="entry name" value="TPR-like_helical_dom_sf"/>
</dbReference>
<dbReference type="InterPro" id="IPR012340">
    <property type="entry name" value="NA-bd_OB-fold"/>
</dbReference>
<dbReference type="SUPFAM" id="SSF48452">
    <property type="entry name" value="TPR-like"/>
    <property type="match status" value="1"/>
</dbReference>
<dbReference type="SUPFAM" id="SSF56112">
    <property type="entry name" value="Protein kinase-like (PK-like)"/>
    <property type="match status" value="1"/>
</dbReference>
<dbReference type="PANTHER" id="PTHR16155">
    <property type="entry name" value="DED DOMAIN-CONTAINING PROTEIN"/>
    <property type="match status" value="1"/>
</dbReference>
<sequence length="1867" mass="211748">MALGNFPPEYTRFETLAARALEEWAPAAVLHFTPMRGGFSGAAVLKVDISKAASGGLSGQYIIKLDTPSQWEDVRPEHEGHRAAEDADPEFAREHIPKLVRMYTSDAPDAPGHAMLMNIAGSSLDNYVATDSDADPRFRKIARRAVSEMLRAWVDEEPEGVASPADLLTRWVGYRLDPEKAPRLHALVADVLSDGRNHFQCRGLALPDPLHFRDFLREHGPAERPAFHAFLHGDLHGGNLIAHRSKPESSPYWIIDYGLSGRGFAGYDQAYLEFSHVYYALRDKDPAQLINVLDNLDEDAHALLPGSGQLLHDLLREMRAAEADWLESAVGTRRDDWERQALLARVAVGLCWANKPIGRDNQRLALCYAAWYCRRFLGRCDRATQDNFWASRPAEEATANETDEAAWKELWTRAGGFSPAFARFVLVAERQAEQVELQALGQIPWSVIIDLDPNSDTGGLREQSSSTLEALRSVQIFSEILPEVLNFRRGTVWMMAGGYSLHREPPLGYEEWTWRRKPVIQELFRRMEVEEHLTPIVVVIMPGATLDQDIPAARLTLIAMTIAETTRNRATMILCGSRNLLLPVAGLCRVPIVPKVVVKKINSAYGTQTPSLRAQIPAVDGEFRTVPLTSLRAIEENLTLLHTAVLSALPAEQDSEGYLRGRPPTLLDLHHEIDVRRKVHEQLVKLIRARLKESRNHTIILEHTPGAGGTTAAMRLGWELRNDFPVALLHRYSAALAVRLGNIFHIAEKPVLLIADSSDLTETPRQELYTALLDANVRVVLLYIRHVFSTSAPDPAPPDEHERRDGRAVSIGDPMDLEEAELFRALYSTRTDDRFRKAELRRIATEPALARYRTPFFFGLTTYERDFEGVDRYVRQHLRRVRQKPRELLQFLALVTIYTDRGVDIALIRRLAGLSDSSSLEVPDTFGEGPARLIVLKDSEARIAHSVLAEETMSVLSGGSDGDWRLDLHVIATDFIDDVAEKVDVDAQDVLDMFRQMFTERYRGIVDGVDDKRRFSPLIEDLDQIDRSLAARVFERLTEKFPTEAHFWNHRGRYMVYRMRRDLDKAEEFLLKATALSPDDYVHHHTLGLVRRYRVRELMKALAGSSVEEKLGRIRGLFDASVEAFNESRRINPENIYTYITHAQLILDVARKLRESAGAATVAEIGETPGQWLQEQLCVATELLSTAKRLYGTIETDDHYLEECYSDLRKLYGDIDKVIEIWEIANDRRAPSAAARRALVHAHLARYEDKWSAVPEVVIERLTDLLETNLRSQWRSGADYSLWFEAYRRSKTYNREEALARLRQWAGRFEEWQAWYLTYVLYFTAWFEGATEDILQMKSAIQRSDALVLGRKQFSPLWLGCGVRGASYSLVSDDELGAWDRQKNFWSNDEALLRVNGVIEVINGPQAGNIMISNKVRLFFVPGTEFSKYKDENIEVSFHVGFSPVGLRAWRVRRGWEEGGERTSTAREDQVLLFEPKDPEVDEGERRAQLEKLRSERVHRFVDDLIAAKVNIEAEIYFHELSDRVAAAFGLGEVDMVQRDASIRDYLAQANRYDITDDGVVSLRGSAGRVPLKLRSKGKITYYNRDRAFGFLHGEDGVKYWFHRDSIAEEDRLAISELGRGHVYFWPDTNDRGPCATRIRLQLSPERAHHIEQLSIEEFSACVVDIVRRTLEEYPLPEIDVDALLNLVREEMPTQKSLNERLGTGSFRTFLSQIPDITVYKRGPRWLVSADVQPAPRRRDTQRRTTDDAPVGNAAAKLGDFGGWEEASELLDGHEKKQREPGRMDRTPGLRLDEVVAAATAFVKGKGNSTNLSVLMQHLEKRFPGDARIIDRLGFALTSHFINAIPGLRLNASKRVWLDGSSDDDGE</sequence>
<comment type="caution">
    <text evidence="2">The sequence shown here is derived from an EMBL/GenBank/DDBJ whole genome shotgun (WGS) entry which is preliminary data.</text>
</comment>
<organism evidence="2 3">
    <name type="scientific">Nannocystis radixulma</name>
    <dbReference type="NCBI Taxonomy" id="2995305"/>
    <lineage>
        <taxon>Bacteria</taxon>
        <taxon>Pseudomonadati</taxon>
        <taxon>Myxococcota</taxon>
        <taxon>Polyangia</taxon>
        <taxon>Nannocystales</taxon>
        <taxon>Nannocystaceae</taxon>
        <taxon>Nannocystis</taxon>
    </lineage>
</organism>
<evidence type="ECO:0000313" key="2">
    <source>
        <dbReference type="EMBL" id="MDC0670535.1"/>
    </source>
</evidence>
<protein>
    <recommendedName>
        <fullName evidence="4">Aminoglycoside phosphotransferase domain-containing protein</fullName>
    </recommendedName>
</protein>
<feature type="compositionally biased region" description="Basic and acidic residues" evidence="1">
    <location>
        <begin position="1737"/>
        <end position="1747"/>
    </location>
</feature>
<dbReference type="InterPro" id="IPR011009">
    <property type="entry name" value="Kinase-like_dom_sf"/>
</dbReference>
<proteinExistence type="predicted"/>